<organism evidence="4">
    <name type="scientific">Dissoconium aciculare CBS 342.82</name>
    <dbReference type="NCBI Taxonomy" id="1314786"/>
    <lineage>
        <taxon>Eukaryota</taxon>
        <taxon>Fungi</taxon>
        <taxon>Dikarya</taxon>
        <taxon>Ascomycota</taxon>
        <taxon>Pezizomycotina</taxon>
        <taxon>Dothideomycetes</taxon>
        <taxon>Dothideomycetidae</taxon>
        <taxon>Mycosphaerellales</taxon>
        <taxon>Dissoconiaceae</taxon>
        <taxon>Dissoconium</taxon>
    </lineage>
</organism>
<reference evidence="4" key="2">
    <citation type="submission" date="2020-04" db="EMBL/GenBank/DDBJ databases">
        <authorList>
            <consortium name="NCBI Genome Project"/>
        </authorList>
    </citation>
    <scope>NUCLEOTIDE SEQUENCE</scope>
    <source>
        <strain evidence="4">CBS 342.82</strain>
    </source>
</reference>
<feature type="compositionally biased region" description="Low complexity" evidence="1">
    <location>
        <begin position="556"/>
        <end position="571"/>
    </location>
</feature>
<reference evidence="4" key="1">
    <citation type="submission" date="2020-01" db="EMBL/GenBank/DDBJ databases">
        <authorList>
            <consortium name="DOE Joint Genome Institute"/>
            <person name="Haridas S."/>
            <person name="Albert R."/>
            <person name="Binder M."/>
            <person name="Bloem J."/>
            <person name="Labutti K."/>
            <person name="Salamov A."/>
            <person name="Andreopoulos B."/>
            <person name="Baker S.E."/>
            <person name="Barry K."/>
            <person name="Bills G."/>
            <person name="Bluhm B.H."/>
            <person name="Cannon C."/>
            <person name="Castanera R."/>
            <person name="Culley D.E."/>
            <person name="Daum C."/>
            <person name="Ezra D."/>
            <person name="Gonzalez J.B."/>
            <person name="Henrissat B."/>
            <person name="Kuo A."/>
            <person name="Liang C."/>
            <person name="Lipzen A."/>
            <person name="Lutzoni F."/>
            <person name="Magnuson J."/>
            <person name="Mondo S."/>
            <person name="Nolan M."/>
            <person name="Ohm R."/>
            <person name="Pangilinan J."/>
            <person name="Park H.-J."/>
            <person name="Ramirez L."/>
            <person name="Alfaro M."/>
            <person name="Sun H."/>
            <person name="Tritt A."/>
            <person name="Yoshinaga Y."/>
            <person name="Zwiers L.-H."/>
            <person name="Turgeon B.G."/>
            <person name="Goodwin S.B."/>
            <person name="Spatafora J.W."/>
            <person name="Crous P.W."/>
            <person name="Grigoriev I.V."/>
        </authorList>
    </citation>
    <scope>NUCLEOTIDE SEQUENCE</scope>
    <source>
        <strain evidence="4">CBS 342.82</strain>
    </source>
</reference>
<feature type="compositionally biased region" description="Polar residues" evidence="1">
    <location>
        <begin position="169"/>
        <end position="179"/>
    </location>
</feature>
<accession>A0A6J3LRN0</accession>
<dbReference type="GeneID" id="54363803"/>
<sequence>MRFLTTRFILGALIPAVMTAAIPAEPAIVETGNAASPLPTTLRIMTRTFSQQTHSTDYPLPTMTPSSEPPPYSTDDEVYGIHAEIQSLLELEQQALALQFQIDARKQVLAGRLRQHREQASLKELLAQCDGLVCAAKVIAQRICDKIGISTEPSLAYARLEQQQVLLPNSNDTQSTAPSGKNDDSALPSHRPSAVNESTSNSNALPSLVNVTTPWSALVSVLEVIASVLGLAALFGFIRRRFFTSDRSRADRAADREERLTARAYRRAARRAEVRRRWTEMWQSVNCFGGGRDAEYRVGAMPVPSDASRYEGYRRHADRHHERRAGMLPFRTSSRRNNAYVPTSDYDEKRALIVQDAFLEEQRADPAIAEKGQAMEAEIRELRHAHDMVRNLISRPSHVVATHAETTLRIDTSPHIDRDLTPKPPFMNGASIIPSHIAPITTITATASVIAALTPVTRSRASSTTLPPSYRSESLPDYTSRPGGTNPRTPHTFDDNTSDDDERSLLPTTSTNPYRTRGRGRRSQQHGTSYPHHNDNAIFSLSYPSDDEGETPPSPSISTSSSQFFPHSESTLPPFSPDMMSRQRSRSLVLTTPASSILETSTRPSGETLRMSEDFERRSRSCERRR</sequence>
<dbReference type="AlphaFoldDB" id="A0A6J3LRN0"/>
<dbReference type="OrthoDB" id="4225201at2759"/>
<evidence type="ECO:0000256" key="1">
    <source>
        <dbReference type="SAM" id="MobiDB-lite"/>
    </source>
</evidence>
<feature type="signal peptide" evidence="2">
    <location>
        <begin position="1"/>
        <end position="19"/>
    </location>
</feature>
<feature type="region of interest" description="Disordered" evidence="1">
    <location>
        <begin position="53"/>
        <end position="72"/>
    </location>
</feature>
<evidence type="ECO:0000256" key="2">
    <source>
        <dbReference type="SAM" id="SignalP"/>
    </source>
</evidence>
<gene>
    <name evidence="4" type="ORF">K489DRAFT_385053</name>
</gene>
<name>A0A6J3LRN0_9PEZI</name>
<reference evidence="4" key="3">
    <citation type="submission" date="2025-08" db="UniProtKB">
        <authorList>
            <consortium name="RefSeq"/>
        </authorList>
    </citation>
    <scope>IDENTIFICATION</scope>
    <source>
        <strain evidence="4">CBS 342.82</strain>
    </source>
</reference>
<proteinExistence type="predicted"/>
<feature type="region of interest" description="Disordered" evidence="1">
    <location>
        <begin position="169"/>
        <end position="203"/>
    </location>
</feature>
<feature type="compositionally biased region" description="Polar residues" evidence="1">
    <location>
        <begin position="586"/>
        <end position="605"/>
    </location>
</feature>
<evidence type="ECO:0000313" key="4">
    <source>
        <dbReference type="RefSeq" id="XP_033455309.1"/>
    </source>
</evidence>
<dbReference type="RefSeq" id="XP_033455309.1">
    <property type="nucleotide sequence ID" value="XM_033606003.1"/>
</dbReference>
<dbReference type="Proteomes" id="UP000504637">
    <property type="component" value="Unplaced"/>
</dbReference>
<keyword evidence="3" id="KW-1185">Reference proteome</keyword>
<feature type="compositionally biased region" description="Polar residues" evidence="1">
    <location>
        <begin position="457"/>
        <end position="467"/>
    </location>
</feature>
<feature type="compositionally biased region" description="Basic and acidic residues" evidence="1">
    <location>
        <begin position="610"/>
        <end position="626"/>
    </location>
</feature>
<evidence type="ECO:0000313" key="3">
    <source>
        <dbReference type="Proteomes" id="UP000504637"/>
    </source>
</evidence>
<feature type="region of interest" description="Disordered" evidence="1">
    <location>
        <begin position="457"/>
        <end position="626"/>
    </location>
</feature>
<protein>
    <submittedName>
        <fullName evidence="4">Uncharacterized protein</fullName>
    </submittedName>
</protein>
<feature type="chain" id="PRO_5027003804" evidence="2">
    <location>
        <begin position="20"/>
        <end position="626"/>
    </location>
</feature>
<keyword evidence="2" id="KW-0732">Signal</keyword>